<dbReference type="AlphaFoldDB" id="A0A3R7QPK4"/>
<keyword evidence="4 7" id="KW-0238">DNA-binding</keyword>
<feature type="region of interest" description="Disordered" evidence="9">
    <location>
        <begin position="343"/>
        <end position="379"/>
    </location>
</feature>
<feature type="compositionally biased region" description="Low complexity" evidence="9">
    <location>
        <begin position="343"/>
        <end position="352"/>
    </location>
</feature>
<keyword evidence="3" id="KW-0217">Developmental protein</keyword>
<feature type="region of interest" description="Disordered" evidence="9">
    <location>
        <begin position="93"/>
        <end position="162"/>
    </location>
</feature>
<evidence type="ECO:0000256" key="7">
    <source>
        <dbReference type="PROSITE-ProRule" id="PRU00108"/>
    </source>
</evidence>
<organism evidence="11 12">
    <name type="scientific">Penaeus vannamei</name>
    <name type="common">Whiteleg shrimp</name>
    <name type="synonym">Litopenaeus vannamei</name>
    <dbReference type="NCBI Taxonomy" id="6689"/>
    <lineage>
        <taxon>Eukaryota</taxon>
        <taxon>Metazoa</taxon>
        <taxon>Ecdysozoa</taxon>
        <taxon>Arthropoda</taxon>
        <taxon>Crustacea</taxon>
        <taxon>Multicrustacea</taxon>
        <taxon>Malacostraca</taxon>
        <taxon>Eumalacostraca</taxon>
        <taxon>Eucarida</taxon>
        <taxon>Decapoda</taxon>
        <taxon>Dendrobranchiata</taxon>
        <taxon>Penaeoidea</taxon>
        <taxon>Penaeidae</taxon>
        <taxon>Penaeus</taxon>
    </lineage>
</organism>
<evidence type="ECO:0000313" key="11">
    <source>
        <dbReference type="EMBL" id="ROT73957.1"/>
    </source>
</evidence>
<feature type="DNA-binding region" description="Homeobox" evidence="7">
    <location>
        <begin position="167"/>
        <end position="226"/>
    </location>
</feature>
<gene>
    <name evidence="11" type="ORF">C7M84_007568</name>
</gene>
<evidence type="ECO:0000259" key="10">
    <source>
        <dbReference type="PROSITE" id="PS50071"/>
    </source>
</evidence>
<evidence type="ECO:0000256" key="6">
    <source>
        <dbReference type="ARBA" id="ARBA00023242"/>
    </source>
</evidence>
<reference evidence="11 12" key="1">
    <citation type="submission" date="2018-04" db="EMBL/GenBank/DDBJ databases">
        <authorList>
            <person name="Zhang X."/>
            <person name="Yuan J."/>
            <person name="Li F."/>
            <person name="Xiang J."/>
        </authorList>
    </citation>
    <scope>NUCLEOTIDE SEQUENCE [LARGE SCALE GENOMIC DNA]</scope>
    <source>
        <tissue evidence="11">Muscle</tissue>
    </source>
</reference>
<keyword evidence="5 7" id="KW-0371">Homeobox</keyword>
<evidence type="ECO:0000256" key="9">
    <source>
        <dbReference type="SAM" id="MobiDB-lite"/>
    </source>
</evidence>
<accession>A0A3R7QPK4</accession>
<dbReference type="PROSITE" id="PS50071">
    <property type="entry name" value="HOMEOBOX_2"/>
    <property type="match status" value="1"/>
</dbReference>
<dbReference type="SUPFAM" id="SSF46689">
    <property type="entry name" value="Homeodomain-like"/>
    <property type="match status" value="1"/>
</dbReference>
<feature type="compositionally biased region" description="Acidic residues" evidence="9">
    <location>
        <begin position="144"/>
        <end position="162"/>
    </location>
</feature>
<dbReference type="SMART" id="SM00389">
    <property type="entry name" value="HOX"/>
    <property type="match status" value="1"/>
</dbReference>
<feature type="region of interest" description="Disordered" evidence="9">
    <location>
        <begin position="29"/>
        <end position="63"/>
    </location>
</feature>
<feature type="non-terminal residue" evidence="11">
    <location>
        <position position="1"/>
    </location>
</feature>
<feature type="compositionally biased region" description="Low complexity" evidence="9">
    <location>
        <begin position="126"/>
        <end position="140"/>
    </location>
</feature>
<evidence type="ECO:0000256" key="1">
    <source>
        <dbReference type="ARBA" id="ARBA00004123"/>
    </source>
</evidence>
<evidence type="ECO:0000313" key="12">
    <source>
        <dbReference type="Proteomes" id="UP000283509"/>
    </source>
</evidence>
<dbReference type="InterPro" id="IPR050394">
    <property type="entry name" value="Homeobox_NK-like"/>
</dbReference>
<dbReference type="PRINTS" id="PR00024">
    <property type="entry name" value="HOMEOBOX"/>
</dbReference>
<dbReference type="PROSITE" id="PS00027">
    <property type="entry name" value="HOMEOBOX_1"/>
    <property type="match status" value="1"/>
</dbReference>
<dbReference type="Pfam" id="PF00046">
    <property type="entry name" value="Homeodomain"/>
    <property type="match status" value="1"/>
</dbReference>
<reference evidence="11 12" key="2">
    <citation type="submission" date="2019-01" db="EMBL/GenBank/DDBJ databases">
        <title>The decoding of complex shrimp genome reveals the adaptation for benthos swimmer, frequently molting mechanism and breeding impact on genome.</title>
        <authorList>
            <person name="Sun Y."/>
            <person name="Gao Y."/>
            <person name="Yu Y."/>
        </authorList>
    </citation>
    <scope>NUCLEOTIDE SEQUENCE [LARGE SCALE GENOMIC DNA]</scope>
    <source>
        <tissue evidence="11">Muscle</tissue>
    </source>
</reference>
<dbReference type="InterPro" id="IPR009057">
    <property type="entry name" value="Homeodomain-like_sf"/>
</dbReference>
<dbReference type="PANTHER" id="PTHR24340">
    <property type="entry name" value="HOMEOBOX PROTEIN NKX"/>
    <property type="match status" value="1"/>
</dbReference>
<dbReference type="CDD" id="cd00086">
    <property type="entry name" value="homeodomain"/>
    <property type="match status" value="1"/>
</dbReference>
<dbReference type="InterPro" id="IPR001356">
    <property type="entry name" value="HD"/>
</dbReference>
<dbReference type="InterPro" id="IPR020479">
    <property type="entry name" value="HD_metazoa"/>
</dbReference>
<comment type="caution">
    <text evidence="11">The sequence shown here is derived from an EMBL/GenBank/DDBJ whole genome shotgun (WGS) entry which is preliminary data.</text>
</comment>
<feature type="compositionally biased region" description="Low complexity" evidence="9">
    <location>
        <begin position="35"/>
        <end position="47"/>
    </location>
</feature>
<evidence type="ECO:0000256" key="4">
    <source>
        <dbReference type="ARBA" id="ARBA00023125"/>
    </source>
</evidence>
<protein>
    <submittedName>
        <fullName evidence="11">NK2 homeobox 2b</fullName>
    </submittedName>
</protein>
<evidence type="ECO:0000256" key="5">
    <source>
        <dbReference type="ARBA" id="ARBA00023155"/>
    </source>
</evidence>
<dbReference type="Gene3D" id="1.10.10.60">
    <property type="entry name" value="Homeodomain-like"/>
    <property type="match status" value="1"/>
</dbReference>
<dbReference type="GO" id="GO:0005634">
    <property type="term" value="C:nucleus"/>
    <property type="evidence" value="ECO:0007669"/>
    <property type="project" value="UniProtKB-SubCell"/>
</dbReference>
<name>A0A3R7QPK4_PENVA</name>
<feature type="compositionally biased region" description="Pro residues" evidence="9">
    <location>
        <begin position="353"/>
        <end position="372"/>
    </location>
</feature>
<dbReference type="GO" id="GO:0000978">
    <property type="term" value="F:RNA polymerase II cis-regulatory region sequence-specific DNA binding"/>
    <property type="evidence" value="ECO:0007669"/>
    <property type="project" value="TreeGrafter"/>
</dbReference>
<dbReference type="STRING" id="6689.A0A3R7QPK4"/>
<dbReference type="PANTHER" id="PTHR24340:SF82">
    <property type="entry name" value="HOMEOBOX PROTEIN VND"/>
    <property type="match status" value="1"/>
</dbReference>
<dbReference type="OrthoDB" id="6159439at2759"/>
<dbReference type="FunFam" id="1.10.10.60:FF:000101">
    <property type="entry name" value="NK2 homeobox 8"/>
    <property type="match status" value="1"/>
</dbReference>
<dbReference type="GO" id="GO:0030154">
    <property type="term" value="P:cell differentiation"/>
    <property type="evidence" value="ECO:0007669"/>
    <property type="project" value="TreeGrafter"/>
</dbReference>
<dbReference type="InterPro" id="IPR017970">
    <property type="entry name" value="Homeobox_CS"/>
</dbReference>
<proteinExistence type="inferred from homology"/>
<feature type="domain" description="Homeobox" evidence="10">
    <location>
        <begin position="165"/>
        <end position="225"/>
    </location>
</feature>
<evidence type="ECO:0000256" key="3">
    <source>
        <dbReference type="ARBA" id="ARBA00022473"/>
    </source>
</evidence>
<keyword evidence="6 7" id="KW-0539">Nucleus</keyword>
<comment type="subcellular location">
    <subcellularLocation>
        <location evidence="1 7 8">Nucleus</location>
    </subcellularLocation>
</comment>
<sequence>GFAYFAHHLSGRLLFPLDNETIIPARPISGAHGLSPASAARSSPWARTNGVGPPKADSARRRRDAHLSTMITVQEKRPAPPRGFSVRDLLQLHDAPTPCSDPADEDGATEAPVSPSGRGVHEPHSAVQAAADSTEQAAASLTAPEEDMEALEVDDCTEEDMEATGRKRKRRILFSKAQTYELERRFRQQRYLSAPEREHLASLLDLTPTQIKIWFQNHRYKTKKMIRERGLDGPLPPLGSSLGSFSQSLRCLAPMTGLGRGDASISSPAHRLPEYLLPGERLPGLECHAPPLLPLGLPPAQFPGLLPFLPVCPFPPPALPASPCSPRPPARCAPSLALALPPATSLASTTSPFVPPPPRPPRRPPPSAPPPEASARRRR</sequence>
<keyword evidence="12" id="KW-1185">Reference proteome</keyword>
<evidence type="ECO:0000256" key="8">
    <source>
        <dbReference type="RuleBase" id="RU000682"/>
    </source>
</evidence>
<comment type="similarity">
    <text evidence="2">Belongs to the NK-2 homeobox family.</text>
</comment>
<dbReference type="EMBL" id="QCYY01001960">
    <property type="protein sequence ID" value="ROT73957.1"/>
    <property type="molecule type" value="Genomic_DNA"/>
</dbReference>
<evidence type="ECO:0000256" key="2">
    <source>
        <dbReference type="ARBA" id="ARBA00005661"/>
    </source>
</evidence>
<dbReference type="Proteomes" id="UP000283509">
    <property type="component" value="Unassembled WGS sequence"/>
</dbReference>
<dbReference type="GO" id="GO:0000981">
    <property type="term" value="F:DNA-binding transcription factor activity, RNA polymerase II-specific"/>
    <property type="evidence" value="ECO:0007669"/>
    <property type="project" value="InterPro"/>
</dbReference>